<keyword evidence="3" id="KW-1185">Reference proteome</keyword>
<dbReference type="RefSeq" id="WP_246399186.1">
    <property type="nucleotide sequence ID" value="NZ_BLXX01000002.1"/>
</dbReference>
<feature type="region of interest" description="Disordered" evidence="1">
    <location>
        <begin position="1"/>
        <end position="24"/>
    </location>
</feature>
<evidence type="ECO:0000313" key="2">
    <source>
        <dbReference type="EMBL" id="GFO58638.1"/>
    </source>
</evidence>
<dbReference type="AlphaFoldDB" id="A0A6V8MF54"/>
<sequence length="134" mass="15266">MKTDSTSGLSSYTPEEMSELYKKDPQRFEELAEQALKDACVGRTPEQTLKFQQMQWNIDAQLRRAKTPLGRMHVMENIFYTRVFGENGELAHLMQECTELVRVATGTDGPSQSEPAPRSEPVVSKRPVLHLVKR</sequence>
<protein>
    <recommendedName>
        <fullName evidence="4">DUF3135 domain-containing protein</fullName>
    </recommendedName>
</protein>
<feature type="compositionally biased region" description="Polar residues" evidence="1">
    <location>
        <begin position="1"/>
        <end position="13"/>
    </location>
</feature>
<reference evidence="3" key="1">
    <citation type="submission" date="2020-06" db="EMBL/GenBank/DDBJ databases">
        <title>Draft genomic sequence of Geomonas sp. Red330.</title>
        <authorList>
            <person name="Itoh H."/>
            <person name="Zhenxing X."/>
            <person name="Ushijima N."/>
            <person name="Masuda Y."/>
            <person name="Shiratori Y."/>
            <person name="Senoo K."/>
        </authorList>
    </citation>
    <scope>NUCLEOTIDE SEQUENCE [LARGE SCALE GENOMIC DNA]</scope>
    <source>
        <strain evidence="3">Red330</strain>
    </source>
</reference>
<evidence type="ECO:0000313" key="3">
    <source>
        <dbReference type="Proteomes" id="UP000556026"/>
    </source>
</evidence>
<evidence type="ECO:0008006" key="4">
    <source>
        <dbReference type="Google" id="ProtNLM"/>
    </source>
</evidence>
<dbReference type="EMBL" id="BLXX01000002">
    <property type="protein sequence ID" value="GFO58638.1"/>
    <property type="molecule type" value="Genomic_DNA"/>
</dbReference>
<name>A0A6V8MF54_9BACT</name>
<feature type="region of interest" description="Disordered" evidence="1">
    <location>
        <begin position="104"/>
        <end position="134"/>
    </location>
</feature>
<proteinExistence type="predicted"/>
<dbReference type="Proteomes" id="UP000556026">
    <property type="component" value="Unassembled WGS sequence"/>
</dbReference>
<accession>A0A6V8MF54</accession>
<dbReference type="InterPro" id="IPR021482">
    <property type="entry name" value="DUF3135"/>
</dbReference>
<comment type="caution">
    <text evidence="2">The sequence shown here is derived from an EMBL/GenBank/DDBJ whole genome shotgun (WGS) entry which is preliminary data.</text>
</comment>
<evidence type="ECO:0000256" key="1">
    <source>
        <dbReference type="SAM" id="MobiDB-lite"/>
    </source>
</evidence>
<dbReference type="Pfam" id="PF11333">
    <property type="entry name" value="DUF3135"/>
    <property type="match status" value="1"/>
</dbReference>
<organism evidence="2 3">
    <name type="scientific">Geomonas silvestris</name>
    <dbReference type="NCBI Taxonomy" id="2740184"/>
    <lineage>
        <taxon>Bacteria</taxon>
        <taxon>Pseudomonadati</taxon>
        <taxon>Thermodesulfobacteriota</taxon>
        <taxon>Desulfuromonadia</taxon>
        <taxon>Geobacterales</taxon>
        <taxon>Geobacteraceae</taxon>
        <taxon>Geomonas</taxon>
    </lineage>
</organism>
<gene>
    <name evidence="2" type="ORF">GMST_09630</name>
</gene>